<reference evidence="1 2" key="1">
    <citation type="submission" date="2015-05" db="EMBL/GenBank/DDBJ databases">
        <title>Complete genome sequence of a sulfur-oxidizing gammaproteobacterium strain HA5.</title>
        <authorList>
            <person name="Miura A."/>
            <person name="Kojima H."/>
            <person name="Fukui M."/>
        </authorList>
    </citation>
    <scope>NUCLEOTIDE SEQUENCE [LARGE SCALE GENOMIC DNA]</scope>
    <source>
        <strain evidence="1 2">HA5</strain>
    </source>
</reference>
<dbReference type="RefSeq" id="WP_096361393.1">
    <property type="nucleotide sequence ID" value="NZ_AP014879.1"/>
</dbReference>
<dbReference type="Pfam" id="PF06906">
    <property type="entry name" value="DUF1272"/>
    <property type="match status" value="1"/>
</dbReference>
<evidence type="ECO:0000313" key="1">
    <source>
        <dbReference type="EMBL" id="BAV34683.1"/>
    </source>
</evidence>
<organism evidence="1 2">
    <name type="scientific">Sulfuricaulis limicola</name>
    <dbReference type="NCBI Taxonomy" id="1620215"/>
    <lineage>
        <taxon>Bacteria</taxon>
        <taxon>Pseudomonadati</taxon>
        <taxon>Pseudomonadota</taxon>
        <taxon>Gammaproteobacteria</taxon>
        <taxon>Acidiferrobacterales</taxon>
        <taxon>Acidiferrobacteraceae</taxon>
        <taxon>Sulfuricaulis</taxon>
    </lineage>
</organism>
<evidence type="ECO:0008006" key="3">
    <source>
        <dbReference type="Google" id="ProtNLM"/>
    </source>
</evidence>
<dbReference type="AlphaFoldDB" id="A0A1B4XIR4"/>
<keyword evidence="2" id="KW-1185">Reference proteome</keyword>
<gene>
    <name evidence="1" type="ORF">SCL_2406</name>
</gene>
<evidence type="ECO:0000313" key="2">
    <source>
        <dbReference type="Proteomes" id="UP000243180"/>
    </source>
</evidence>
<name>A0A1B4XIR4_9GAMM</name>
<sequence length="102" mass="11196">MLELRPTCENCNKPLPPDSLEACICTYECTFCATCVDKVLGNVCPNCGGGFVPRPIRPSKNWKGDNYLGKDPASVKIKHRPVDPAAHAKFAATIRNIPPEKR</sequence>
<dbReference type="KEGG" id="slim:SCL_2406"/>
<dbReference type="InParanoid" id="A0A1B4XIR4"/>
<protein>
    <recommendedName>
        <fullName evidence="3">Urease</fullName>
    </recommendedName>
</protein>
<accession>A0A1B4XIR4</accession>
<dbReference type="Proteomes" id="UP000243180">
    <property type="component" value="Chromosome"/>
</dbReference>
<proteinExistence type="predicted"/>
<dbReference type="EMBL" id="AP014879">
    <property type="protein sequence ID" value="BAV34683.1"/>
    <property type="molecule type" value="Genomic_DNA"/>
</dbReference>
<dbReference type="InterPro" id="IPR010696">
    <property type="entry name" value="DUF1272"/>
</dbReference>
<dbReference type="OrthoDB" id="9808883at2"/>